<evidence type="ECO:0000259" key="1">
    <source>
        <dbReference type="PROSITE" id="PS50181"/>
    </source>
</evidence>
<reference evidence="2" key="1">
    <citation type="submission" date="2024-10" db="EMBL/GenBank/DDBJ databases">
        <authorList>
            <person name="Ryan C."/>
        </authorList>
    </citation>
    <scope>NUCLEOTIDE SEQUENCE [LARGE SCALE GENOMIC DNA]</scope>
</reference>
<organism evidence="2 3">
    <name type="scientific">Urochloa decumbens</name>
    <dbReference type="NCBI Taxonomy" id="240449"/>
    <lineage>
        <taxon>Eukaryota</taxon>
        <taxon>Viridiplantae</taxon>
        <taxon>Streptophyta</taxon>
        <taxon>Embryophyta</taxon>
        <taxon>Tracheophyta</taxon>
        <taxon>Spermatophyta</taxon>
        <taxon>Magnoliopsida</taxon>
        <taxon>Liliopsida</taxon>
        <taxon>Poales</taxon>
        <taxon>Poaceae</taxon>
        <taxon>PACMAD clade</taxon>
        <taxon>Panicoideae</taxon>
        <taxon>Panicodae</taxon>
        <taxon>Paniceae</taxon>
        <taxon>Melinidinae</taxon>
        <taxon>Urochloa</taxon>
    </lineage>
</organism>
<evidence type="ECO:0000313" key="3">
    <source>
        <dbReference type="Proteomes" id="UP001497457"/>
    </source>
</evidence>
<dbReference type="NCBIfam" id="TIGR01640">
    <property type="entry name" value="F_box_assoc_1"/>
    <property type="match status" value="1"/>
</dbReference>
<evidence type="ECO:0000313" key="2">
    <source>
        <dbReference type="EMBL" id="CAL4941619.1"/>
    </source>
</evidence>
<sequence length="456" mass="51920">MERPQEAESRGREIPIEILQDILVRLPAKDVLRSSCVSKLWRCIVGDPSFRKLHGARHVAAPSESESLLVSVNREPGMRDEVSVFNLSADKAMCNVAIPSGYSLTNICNGFLCLTFHNHDQAPAVVCNPLTGETLEVPKAPPVSVSKEDGGGDIQLSHRFVLGFSPSTKEYKMFRFSFPASIYSSGHKTNYTAVYTLGSSRGWRQDRYLSRFCPRYSLPPPVHIDGNLYVPVVETRHNEYMPAVDAPSGRAARMLVLNVATEKHYMYRLPYNYDEGYHPAWKDMLANGFEMNGQMCLAVNVIYPRRKLQFWVMAPPCELEVKGCDKLYWDMRYCFDLGDDPFYFNTPRAAWLDNDQILCYRHAEFLYEHDTRGYSSSSNDCSMLFDQKVELPENPFPPRSSFSSHTWSVYGGYRPSLLSPLTFAVPPSQHEKGKKRQFEHTLLRAIRQSKNLIKGP</sequence>
<dbReference type="Gene3D" id="1.20.1280.50">
    <property type="match status" value="1"/>
</dbReference>
<feature type="domain" description="F-box" evidence="1">
    <location>
        <begin position="8"/>
        <end position="53"/>
    </location>
</feature>
<dbReference type="SUPFAM" id="SSF81383">
    <property type="entry name" value="F-box domain"/>
    <property type="match status" value="1"/>
</dbReference>
<gene>
    <name evidence="2" type="ORF">URODEC1_LOCUS33119</name>
</gene>
<dbReference type="PANTHER" id="PTHR31672">
    <property type="entry name" value="BNACNNG10540D PROTEIN"/>
    <property type="match status" value="1"/>
</dbReference>
<dbReference type="EMBL" id="OZ075126">
    <property type="protein sequence ID" value="CAL4941619.1"/>
    <property type="molecule type" value="Genomic_DNA"/>
</dbReference>
<dbReference type="PANTHER" id="PTHR31672:SF2">
    <property type="entry name" value="F-BOX DOMAIN-CONTAINING PROTEIN"/>
    <property type="match status" value="1"/>
</dbReference>
<dbReference type="InterPro" id="IPR001810">
    <property type="entry name" value="F-box_dom"/>
</dbReference>
<proteinExistence type="predicted"/>
<name>A0ABC8YFP2_9POAL</name>
<dbReference type="Proteomes" id="UP001497457">
    <property type="component" value="Chromosome 16b"/>
</dbReference>
<dbReference type="InterPro" id="IPR050796">
    <property type="entry name" value="SCF_F-box_component"/>
</dbReference>
<dbReference type="InterPro" id="IPR013187">
    <property type="entry name" value="F-box-assoc_dom_typ3"/>
</dbReference>
<dbReference type="Pfam" id="PF08268">
    <property type="entry name" value="FBA_3"/>
    <property type="match status" value="1"/>
</dbReference>
<dbReference type="PROSITE" id="PS50181">
    <property type="entry name" value="FBOX"/>
    <property type="match status" value="1"/>
</dbReference>
<dbReference type="SMART" id="SM00256">
    <property type="entry name" value="FBOX"/>
    <property type="match status" value="1"/>
</dbReference>
<dbReference type="InterPro" id="IPR036047">
    <property type="entry name" value="F-box-like_dom_sf"/>
</dbReference>
<dbReference type="InterPro" id="IPR017451">
    <property type="entry name" value="F-box-assoc_interact_dom"/>
</dbReference>
<protein>
    <recommendedName>
        <fullName evidence="1">F-box domain-containing protein</fullName>
    </recommendedName>
</protein>
<keyword evidence="3" id="KW-1185">Reference proteome</keyword>
<accession>A0ABC8YFP2</accession>
<dbReference type="AlphaFoldDB" id="A0ABC8YFP2"/>
<dbReference type="Pfam" id="PF00646">
    <property type="entry name" value="F-box"/>
    <property type="match status" value="1"/>
</dbReference>